<feature type="transmembrane region" description="Helical" evidence="6">
    <location>
        <begin position="182"/>
        <end position="199"/>
    </location>
</feature>
<feature type="transmembrane region" description="Helical" evidence="6">
    <location>
        <begin position="53"/>
        <end position="76"/>
    </location>
</feature>
<feature type="compositionally biased region" description="Basic and acidic residues" evidence="5">
    <location>
        <begin position="429"/>
        <end position="443"/>
    </location>
</feature>
<dbReference type="EMBL" id="ATHL01000046">
    <property type="protein sequence ID" value="EQB18024.1"/>
    <property type="molecule type" value="Genomic_DNA"/>
</dbReference>
<feature type="transmembrane region" description="Helical" evidence="6">
    <location>
        <begin position="206"/>
        <end position="225"/>
    </location>
</feature>
<dbReference type="GO" id="GO:0016020">
    <property type="term" value="C:membrane"/>
    <property type="evidence" value="ECO:0007669"/>
    <property type="project" value="UniProtKB-SubCell"/>
</dbReference>
<evidence type="ECO:0000256" key="3">
    <source>
        <dbReference type="ARBA" id="ARBA00022989"/>
    </source>
</evidence>
<feature type="transmembrane region" description="Helical" evidence="6">
    <location>
        <begin position="380"/>
        <end position="398"/>
    </location>
</feature>
<evidence type="ECO:0000256" key="6">
    <source>
        <dbReference type="SAM" id="Phobius"/>
    </source>
</evidence>
<protein>
    <recommendedName>
        <fullName evidence="7">O-antigen ligase-related domain-containing protein</fullName>
    </recommendedName>
</protein>
<feature type="transmembrane region" description="Helical" evidence="6">
    <location>
        <begin position="136"/>
        <end position="156"/>
    </location>
</feature>
<keyword evidence="2 6" id="KW-0812">Transmembrane</keyword>
<reference evidence="8 9" key="1">
    <citation type="journal article" date="2013" name="Genome Announc.">
        <title>Genome Sequence of Novosphingobium lindaniclasticum LE124T, Isolated from a Hexachlorocyclohexane Dumpsite.</title>
        <authorList>
            <person name="Saxena A."/>
            <person name="Nayyar N."/>
            <person name="Sangwan N."/>
            <person name="Kumari R."/>
            <person name="Khurana J.P."/>
            <person name="Lal R."/>
        </authorList>
    </citation>
    <scope>NUCLEOTIDE SEQUENCE [LARGE SCALE GENOMIC DNA]</scope>
    <source>
        <strain evidence="8 9">LE124</strain>
    </source>
</reference>
<organism evidence="8 9">
    <name type="scientific">Novosphingobium lindaniclasticum LE124</name>
    <dbReference type="NCBI Taxonomy" id="1096930"/>
    <lineage>
        <taxon>Bacteria</taxon>
        <taxon>Pseudomonadati</taxon>
        <taxon>Pseudomonadota</taxon>
        <taxon>Alphaproteobacteria</taxon>
        <taxon>Sphingomonadales</taxon>
        <taxon>Sphingomonadaceae</taxon>
        <taxon>Novosphingobium</taxon>
    </lineage>
</organism>
<sequence length="455" mass="48393">MQAGGLLLAGVLFGGGGSAAGLANLVVQLLALAILAVNGAAVKTFFRSAPRAISVLVAVTLLLPLLQLVPLPPAIWQALPGREFAVQSLELTGGSQIWKAFSLDPNRTAIAFFALLPALAILVLSWQSSAEDRRRLLMLVAACGLLVVLLGAQQLASGNRHLVFYAETLGSPDLQGTFANRNTAGLMLDAALVALVAVFPLRQVRAIWTLGGMATALLLIVGVVLTRSRSSMALLLVPACLAAWRWLRWRRPTWNRRLAIVIAAAVLVLAGSAALLAGNQRVQRSFARFDAVEDEQRPLIWEDTIAAIGRYMPVGSGIGTFDDVFQADESLENLSYGRAKRAHNDFLEAALESGILGIALAAGWIAAVARFGVQALRRGGIGLAGVGTFALIALQSITDYPLRSQTLLCLAGLMLALLIDGGRDDDEAGEVRRRSRRTGDRPHAARPSTTDPLKR</sequence>
<evidence type="ECO:0000256" key="1">
    <source>
        <dbReference type="ARBA" id="ARBA00004141"/>
    </source>
</evidence>
<accession>T0J7U1</accession>
<evidence type="ECO:0000256" key="4">
    <source>
        <dbReference type="ARBA" id="ARBA00023136"/>
    </source>
</evidence>
<dbReference type="PANTHER" id="PTHR37422">
    <property type="entry name" value="TEICHURONIC ACID BIOSYNTHESIS PROTEIN TUAE"/>
    <property type="match status" value="1"/>
</dbReference>
<comment type="subcellular location">
    <subcellularLocation>
        <location evidence="1">Membrane</location>
        <topology evidence="1">Multi-pass membrane protein</topology>
    </subcellularLocation>
</comment>
<evidence type="ECO:0000313" key="8">
    <source>
        <dbReference type="EMBL" id="EQB18024.1"/>
    </source>
</evidence>
<evidence type="ECO:0000259" key="7">
    <source>
        <dbReference type="Pfam" id="PF04932"/>
    </source>
</evidence>
<feature type="domain" description="O-antigen ligase-related" evidence="7">
    <location>
        <begin position="215"/>
        <end position="361"/>
    </location>
</feature>
<evidence type="ECO:0000256" key="2">
    <source>
        <dbReference type="ARBA" id="ARBA00022692"/>
    </source>
</evidence>
<feature type="transmembrane region" description="Helical" evidence="6">
    <location>
        <begin position="231"/>
        <end position="247"/>
    </location>
</feature>
<feature type="transmembrane region" description="Helical" evidence="6">
    <location>
        <begin position="108"/>
        <end position="124"/>
    </location>
</feature>
<evidence type="ECO:0000313" key="9">
    <source>
        <dbReference type="Proteomes" id="UP000015527"/>
    </source>
</evidence>
<dbReference type="PATRIC" id="fig|1096930.3.peg.1125"/>
<keyword evidence="3 6" id="KW-1133">Transmembrane helix</keyword>
<feature type="transmembrane region" description="Helical" evidence="6">
    <location>
        <begin position="29"/>
        <end position="46"/>
    </location>
</feature>
<comment type="caution">
    <text evidence="8">The sequence shown here is derived from an EMBL/GenBank/DDBJ whole genome shotgun (WGS) entry which is preliminary data.</text>
</comment>
<dbReference type="AlphaFoldDB" id="T0J7U1"/>
<name>T0J7U1_9SPHN</name>
<proteinExistence type="predicted"/>
<dbReference type="Pfam" id="PF04932">
    <property type="entry name" value="Wzy_C"/>
    <property type="match status" value="1"/>
</dbReference>
<dbReference type="PANTHER" id="PTHR37422:SF21">
    <property type="entry name" value="EXOQ-LIKE PROTEIN"/>
    <property type="match status" value="1"/>
</dbReference>
<keyword evidence="4 6" id="KW-0472">Membrane</keyword>
<evidence type="ECO:0000256" key="5">
    <source>
        <dbReference type="SAM" id="MobiDB-lite"/>
    </source>
</evidence>
<dbReference type="eggNOG" id="COG3307">
    <property type="taxonomic scope" value="Bacteria"/>
</dbReference>
<feature type="transmembrane region" description="Helical" evidence="6">
    <location>
        <begin position="354"/>
        <end position="373"/>
    </location>
</feature>
<feature type="region of interest" description="Disordered" evidence="5">
    <location>
        <begin position="424"/>
        <end position="455"/>
    </location>
</feature>
<dbReference type="InterPro" id="IPR007016">
    <property type="entry name" value="O-antigen_ligase-rel_domated"/>
</dbReference>
<keyword evidence="9" id="KW-1185">Reference proteome</keyword>
<dbReference type="Proteomes" id="UP000015527">
    <property type="component" value="Unassembled WGS sequence"/>
</dbReference>
<dbReference type="InterPro" id="IPR051533">
    <property type="entry name" value="WaaL-like"/>
</dbReference>
<gene>
    <name evidence="8" type="ORF">L284_05695</name>
</gene>
<feature type="transmembrane region" description="Helical" evidence="6">
    <location>
        <begin position="259"/>
        <end position="278"/>
    </location>
</feature>